<dbReference type="EMBL" id="CAJGYM010000039">
    <property type="protein sequence ID" value="CAD6193864.1"/>
    <property type="molecule type" value="Genomic_DNA"/>
</dbReference>
<keyword evidence="2" id="KW-1185">Reference proteome</keyword>
<accession>A0A8S1HDR7</accession>
<protein>
    <submittedName>
        <fullName evidence="1">Uncharacterized protein</fullName>
    </submittedName>
</protein>
<evidence type="ECO:0000313" key="1">
    <source>
        <dbReference type="EMBL" id="CAD6193864.1"/>
    </source>
</evidence>
<dbReference type="Proteomes" id="UP000835052">
    <property type="component" value="Unassembled WGS sequence"/>
</dbReference>
<proteinExistence type="predicted"/>
<gene>
    <name evidence="1" type="ORF">CAUJ_LOCUS9783</name>
</gene>
<organism evidence="1 2">
    <name type="scientific">Caenorhabditis auriculariae</name>
    <dbReference type="NCBI Taxonomy" id="2777116"/>
    <lineage>
        <taxon>Eukaryota</taxon>
        <taxon>Metazoa</taxon>
        <taxon>Ecdysozoa</taxon>
        <taxon>Nematoda</taxon>
        <taxon>Chromadorea</taxon>
        <taxon>Rhabditida</taxon>
        <taxon>Rhabditina</taxon>
        <taxon>Rhabditomorpha</taxon>
        <taxon>Rhabditoidea</taxon>
        <taxon>Rhabditidae</taxon>
        <taxon>Peloderinae</taxon>
        <taxon>Caenorhabditis</taxon>
    </lineage>
</organism>
<dbReference type="AlphaFoldDB" id="A0A8S1HDR7"/>
<name>A0A8S1HDR7_9PELO</name>
<evidence type="ECO:0000313" key="2">
    <source>
        <dbReference type="Proteomes" id="UP000835052"/>
    </source>
</evidence>
<sequence length="125" mass="14199">MEWTVARQRLKKMSHDQPPLSNSLVPASPPPLNFSELCKTSVQPPLETSYRVVPNEYVRQTTCQSVTKHACRPANSAKYTCFGGTPFAEAPHEVRERQNPTPWAKPHPLIGKLYTKLIKWHVFCS</sequence>
<reference evidence="1" key="1">
    <citation type="submission" date="2020-10" db="EMBL/GenBank/DDBJ databases">
        <authorList>
            <person name="Kikuchi T."/>
        </authorList>
    </citation>
    <scope>NUCLEOTIDE SEQUENCE</scope>
    <source>
        <strain evidence="1">NKZ352</strain>
    </source>
</reference>
<comment type="caution">
    <text evidence="1">The sequence shown here is derived from an EMBL/GenBank/DDBJ whole genome shotgun (WGS) entry which is preliminary data.</text>
</comment>